<feature type="domain" description="PLD phosphodiesterase" evidence="2">
    <location>
        <begin position="382"/>
        <end position="412"/>
    </location>
</feature>
<protein>
    <submittedName>
        <fullName evidence="3">Phospholipase</fullName>
    </submittedName>
</protein>
<accession>A0A845DQQ4</accession>
<dbReference type="PANTHER" id="PTHR21248">
    <property type="entry name" value="CARDIOLIPIN SYNTHASE"/>
    <property type="match status" value="1"/>
</dbReference>
<evidence type="ECO:0000256" key="1">
    <source>
        <dbReference type="SAM" id="Phobius"/>
    </source>
</evidence>
<dbReference type="Pfam" id="PF13091">
    <property type="entry name" value="PLDc_2"/>
    <property type="match status" value="1"/>
</dbReference>
<evidence type="ECO:0000313" key="4">
    <source>
        <dbReference type="Proteomes" id="UP000460949"/>
    </source>
</evidence>
<keyword evidence="1" id="KW-0472">Membrane</keyword>
<dbReference type="CDD" id="cd09129">
    <property type="entry name" value="PLDc_unchar2_1"/>
    <property type="match status" value="1"/>
</dbReference>
<evidence type="ECO:0000313" key="3">
    <source>
        <dbReference type="EMBL" id="MYL18712.1"/>
    </source>
</evidence>
<feature type="transmembrane region" description="Helical" evidence="1">
    <location>
        <begin position="12"/>
        <end position="33"/>
    </location>
</feature>
<dbReference type="InterPro" id="IPR001736">
    <property type="entry name" value="PLipase_D/transphosphatidylase"/>
</dbReference>
<dbReference type="PANTHER" id="PTHR21248:SF22">
    <property type="entry name" value="PHOSPHOLIPASE D"/>
    <property type="match status" value="1"/>
</dbReference>
<keyword evidence="1" id="KW-1133">Transmembrane helix</keyword>
<dbReference type="SUPFAM" id="SSF56024">
    <property type="entry name" value="Phospholipase D/nuclease"/>
    <property type="match status" value="2"/>
</dbReference>
<organism evidence="3 4">
    <name type="scientific">Halobacillus litoralis</name>
    <dbReference type="NCBI Taxonomy" id="45668"/>
    <lineage>
        <taxon>Bacteria</taxon>
        <taxon>Bacillati</taxon>
        <taxon>Bacillota</taxon>
        <taxon>Bacilli</taxon>
        <taxon>Bacillales</taxon>
        <taxon>Bacillaceae</taxon>
        <taxon>Halobacillus</taxon>
    </lineage>
</organism>
<dbReference type="AlphaFoldDB" id="A0A845DQQ4"/>
<dbReference type="GO" id="GO:0032049">
    <property type="term" value="P:cardiolipin biosynthetic process"/>
    <property type="evidence" value="ECO:0007669"/>
    <property type="project" value="UniProtKB-ARBA"/>
</dbReference>
<dbReference type="EMBL" id="WMET01000001">
    <property type="protein sequence ID" value="MYL18712.1"/>
    <property type="molecule type" value="Genomic_DNA"/>
</dbReference>
<sequence length="481" mass="54860">MKKIKRLAGKKWVWLLLLIALILSVMIAYHTSWKALPEGVSYKGDVHQMDDIEFFRDLSYEDPEGNTVHDLQVFEEIYNTIGEADDFIVADMFLFNGYTNGKNEFPEISGRLVDAVLERKEEVPDLEVVFITDQINTIYGSYESETIRRLGDGGVNVVLTNLDKLRDSNPLYSSAWRLMFSWMGTGGEGWIGNPIAKEAPDVTLRSYMKLLNIKANHRKLLVTEDSAVVSTANPHDASGYHENVAFKMEGPIIEDILEAEEAVARYSGGEFIDYSGYEWEEQQGPLQTQFVTEGKIYDAVLEQLEAAGEGDDVWIGMYYLADKKVTARIDEAANRGAEVRIIMDPNKTAFGHEKPGLPNLPVAAELKNLGNENIHLRWYDTDVEQYHTKMLYVDGPDHDAIVAGSANYTRRNLSNLNLEADVVIQGPGEEEVFQEVNDYFTRIWSNEEGHYTTEYETYQDNLTSIRYATYYLQKWTWFTTY</sequence>
<dbReference type="InterPro" id="IPR025202">
    <property type="entry name" value="PLD-like_dom"/>
</dbReference>
<evidence type="ECO:0000259" key="2">
    <source>
        <dbReference type="PROSITE" id="PS50035"/>
    </source>
</evidence>
<dbReference type="PROSITE" id="PS50035">
    <property type="entry name" value="PLD"/>
    <property type="match status" value="1"/>
</dbReference>
<proteinExistence type="predicted"/>
<dbReference type="GO" id="GO:0030572">
    <property type="term" value="F:phosphatidyltransferase activity"/>
    <property type="evidence" value="ECO:0007669"/>
    <property type="project" value="UniProtKB-ARBA"/>
</dbReference>
<gene>
    <name evidence="3" type="ORF">GLW04_02355</name>
</gene>
<keyword evidence="1" id="KW-0812">Transmembrane</keyword>
<dbReference type="Proteomes" id="UP000460949">
    <property type="component" value="Unassembled WGS sequence"/>
</dbReference>
<dbReference type="RefSeq" id="WP_160835163.1">
    <property type="nucleotide sequence ID" value="NZ_WMET01000001.1"/>
</dbReference>
<dbReference type="CDD" id="cd09130">
    <property type="entry name" value="PLDc_unchar2_2"/>
    <property type="match status" value="1"/>
</dbReference>
<dbReference type="Gene3D" id="3.30.870.10">
    <property type="entry name" value="Endonuclease Chain A"/>
    <property type="match status" value="2"/>
</dbReference>
<name>A0A845DQQ4_9BACI</name>
<reference evidence="3 4" key="1">
    <citation type="submission" date="2019-11" db="EMBL/GenBank/DDBJ databases">
        <title>Genome sequences of 17 halophilic strains isolated from different environments.</title>
        <authorList>
            <person name="Furrow R.E."/>
        </authorList>
    </citation>
    <scope>NUCLEOTIDE SEQUENCE [LARGE SCALE GENOMIC DNA]</scope>
    <source>
        <strain evidence="3 4">22511_23_Filter</strain>
    </source>
</reference>
<comment type="caution">
    <text evidence="3">The sequence shown here is derived from an EMBL/GenBank/DDBJ whole genome shotgun (WGS) entry which is preliminary data.</text>
</comment>